<sequence length="41" mass="4829">MNSGLDNKKEKAASHLKPTKGQVRTELHYYLVTFFWLVDDF</sequence>
<accession>A0A015X4P6</accession>
<organism evidence="1 2">
    <name type="scientific">Bacteroides fragilis str. S36L11</name>
    <dbReference type="NCBI Taxonomy" id="1339327"/>
    <lineage>
        <taxon>Bacteria</taxon>
        <taxon>Pseudomonadati</taxon>
        <taxon>Bacteroidota</taxon>
        <taxon>Bacteroidia</taxon>
        <taxon>Bacteroidales</taxon>
        <taxon>Bacteroidaceae</taxon>
        <taxon>Bacteroides</taxon>
    </lineage>
</organism>
<dbReference type="AlphaFoldDB" id="A0A015X4P6"/>
<protein>
    <submittedName>
        <fullName evidence="1">Uncharacterized protein</fullName>
    </submittedName>
</protein>
<evidence type="ECO:0000313" key="1">
    <source>
        <dbReference type="EMBL" id="EXZ29085.1"/>
    </source>
</evidence>
<reference evidence="1 2" key="1">
    <citation type="submission" date="2014-02" db="EMBL/GenBank/DDBJ databases">
        <authorList>
            <person name="Sears C."/>
            <person name="Carroll K."/>
            <person name="Sack B.R."/>
            <person name="Qadri F."/>
            <person name="Myers L.L."/>
            <person name="Chung G.-T."/>
            <person name="Escheverria P."/>
            <person name="Fraser C.M."/>
            <person name="Sadzewicz L."/>
            <person name="Shefchek K.A."/>
            <person name="Tallon L."/>
            <person name="Das S.P."/>
            <person name="Daugherty S."/>
            <person name="Mongodin E.F."/>
        </authorList>
    </citation>
    <scope>NUCLEOTIDE SEQUENCE [LARGE SCALE GENOMIC DNA]</scope>
    <source>
        <strain evidence="1 2">S36L11</strain>
    </source>
</reference>
<evidence type="ECO:0000313" key="2">
    <source>
        <dbReference type="Proteomes" id="UP000022082"/>
    </source>
</evidence>
<name>A0A015X4P6_BACFG</name>
<proteinExistence type="predicted"/>
<dbReference type="Proteomes" id="UP000022082">
    <property type="component" value="Unassembled WGS sequence"/>
</dbReference>
<dbReference type="PATRIC" id="fig|1339327.3.peg.2399"/>
<gene>
    <name evidence="1" type="ORF">M136_1760</name>
</gene>
<comment type="caution">
    <text evidence="1">The sequence shown here is derived from an EMBL/GenBank/DDBJ whole genome shotgun (WGS) entry which is preliminary data.</text>
</comment>
<dbReference type="EMBL" id="JGDJ01000177">
    <property type="protein sequence ID" value="EXZ29085.1"/>
    <property type="molecule type" value="Genomic_DNA"/>
</dbReference>